<dbReference type="AlphaFoldDB" id="A0A5E4D9B2"/>
<sequence length="195" mass="20287">MSGAREPLTEQPGPGGHQSPPRGRVACWGGTQEPRGVPAPCRSVAALGQRSWGTGPGGQEEEGARSPGRRRGVKSWAHGSPAVHHPHFTDGATETRAASGDKVTSPVPVHGNEWSAPPSPPALLGCLTQRSRASPSWRPSEPFFSLQADVPSHVLQQRKTDEQSSPAGTTPELGSSGIFMGTEVGPSSCTLPSPL</sequence>
<dbReference type="Proteomes" id="UP000335636">
    <property type="component" value="Unassembled WGS sequence"/>
</dbReference>
<dbReference type="EMBL" id="CABDUW010003805">
    <property type="protein sequence ID" value="VTJ89772.1"/>
    <property type="molecule type" value="Genomic_DNA"/>
</dbReference>
<protein>
    <submittedName>
        <fullName evidence="2">Uncharacterized protein</fullName>
    </submittedName>
</protein>
<reference evidence="2" key="1">
    <citation type="submission" date="2019-04" db="EMBL/GenBank/DDBJ databases">
        <authorList>
            <person name="Alioto T."/>
            <person name="Alioto T."/>
        </authorList>
    </citation>
    <scope>NUCLEOTIDE SEQUENCE [LARGE SCALE GENOMIC DNA]</scope>
</reference>
<proteinExistence type="predicted"/>
<evidence type="ECO:0000313" key="3">
    <source>
        <dbReference type="Proteomes" id="UP000335636"/>
    </source>
</evidence>
<organism evidence="2 3">
    <name type="scientific">Marmota monax</name>
    <name type="common">Woodchuck</name>
    <dbReference type="NCBI Taxonomy" id="9995"/>
    <lineage>
        <taxon>Eukaryota</taxon>
        <taxon>Metazoa</taxon>
        <taxon>Chordata</taxon>
        <taxon>Craniata</taxon>
        <taxon>Vertebrata</taxon>
        <taxon>Euteleostomi</taxon>
        <taxon>Mammalia</taxon>
        <taxon>Eutheria</taxon>
        <taxon>Euarchontoglires</taxon>
        <taxon>Glires</taxon>
        <taxon>Rodentia</taxon>
        <taxon>Sciuromorpha</taxon>
        <taxon>Sciuridae</taxon>
        <taxon>Xerinae</taxon>
        <taxon>Marmotini</taxon>
        <taxon>Marmota</taxon>
    </lineage>
</organism>
<evidence type="ECO:0000313" key="2">
    <source>
        <dbReference type="EMBL" id="VTJ89772.1"/>
    </source>
</evidence>
<accession>A0A5E4D9B2</accession>
<keyword evidence="3" id="KW-1185">Reference proteome</keyword>
<feature type="region of interest" description="Disordered" evidence="1">
    <location>
        <begin position="1"/>
        <end position="122"/>
    </location>
</feature>
<name>A0A5E4D9B2_MARMO</name>
<evidence type="ECO:0000256" key="1">
    <source>
        <dbReference type="SAM" id="MobiDB-lite"/>
    </source>
</evidence>
<comment type="caution">
    <text evidence="2">The sequence shown here is derived from an EMBL/GenBank/DDBJ whole genome shotgun (WGS) entry which is preliminary data.</text>
</comment>
<gene>
    <name evidence="2" type="ORF">MONAX_5E008729</name>
</gene>
<feature type="compositionally biased region" description="Polar residues" evidence="1">
    <location>
        <begin position="185"/>
        <end position="195"/>
    </location>
</feature>
<feature type="region of interest" description="Disordered" evidence="1">
    <location>
        <begin position="154"/>
        <end position="195"/>
    </location>
</feature>